<gene>
    <name evidence="2" type="ORF">Apa02nite_100020</name>
</gene>
<evidence type="ECO:0000313" key="2">
    <source>
        <dbReference type="EMBL" id="GIE73894.1"/>
    </source>
</evidence>
<dbReference type="PANTHER" id="PTHR46825:SF7">
    <property type="entry name" value="D-ALANYL-D-ALANINE CARBOXYPEPTIDASE"/>
    <property type="match status" value="1"/>
</dbReference>
<feature type="domain" description="Beta-lactamase-related" evidence="1">
    <location>
        <begin position="4"/>
        <end position="184"/>
    </location>
</feature>
<dbReference type="Pfam" id="PF00144">
    <property type="entry name" value="Beta-lactamase"/>
    <property type="match status" value="1"/>
</dbReference>
<keyword evidence="3" id="KW-1185">Reference proteome</keyword>
<dbReference type="PANTHER" id="PTHR46825">
    <property type="entry name" value="D-ALANYL-D-ALANINE-CARBOXYPEPTIDASE/ENDOPEPTIDASE AMPH"/>
    <property type="match status" value="1"/>
</dbReference>
<dbReference type="InterPro" id="IPR012338">
    <property type="entry name" value="Beta-lactam/transpept-like"/>
</dbReference>
<dbReference type="EMBL" id="BOMS01000194">
    <property type="protein sequence ID" value="GIE73894.1"/>
    <property type="molecule type" value="Genomic_DNA"/>
</dbReference>
<reference evidence="2 3" key="1">
    <citation type="submission" date="2021-01" db="EMBL/GenBank/DDBJ databases">
        <title>Whole genome shotgun sequence of Actinoplanes palleronii NBRC 14916.</title>
        <authorList>
            <person name="Komaki H."/>
            <person name="Tamura T."/>
        </authorList>
    </citation>
    <scope>NUCLEOTIDE SEQUENCE [LARGE SCALE GENOMIC DNA]</scope>
    <source>
        <strain evidence="2 3">NBRC 14916</strain>
    </source>
</reference>
<name>A0ABQ4BT96_9ACTN</name>
<protein>
    <recommendedName>
        <fullName evidence="1">Beta-lactamase-related domain-containing protein</fullName>
    </recommendedName>
</protein>
<dbReference type="InterPro" id="IPR050491">
    <property type="entry name" value="AmpC-like"/>
</dbReference>
<sequence length="213" mass="22553">MARALANPPAAGWHYSNTGHVLLDMIIERVTGRHWWDAVRRRIVGPLGLTGTSWPGDSPAIPGPHARAYQPFEAGPPIDVTEQIIPDPGSAIISTTQDLNTFFRTLFSGRLLPPAQLAEMTRTVPVAPELAALLPGARYGLGIFQRPLPCGGTYWSHPGGWGGYLTDNGVTADGRRSVVLSVSSVLGTGPDDYVRQQHAADALVEGALCAAGG</sequence>
<dbReference type="Gene3D" id="3.40.710.10">
    <property type="entry name" value="DD-peptidase/beta-lactamase superfamily"/>
    <property type="match status" value="1"/>
</dbReference>
<comment type="caution">
    <text evidence="2">The sequence shown here is derived from an EMBL/GenBank/DDBJ whole genome shotgun (WGS) entry which is preliminary data.</text>
</comment>
<dbReference type="InterPro" id="IPR001466">
    <property type="entry name" value="Beta-lactam-related"/>
</dbReference>
<dbReference type="SUPFAM" id="SSF56601">
    <property type="entry name" value="beta-lactamase/transpeptidase-like"/>
    <property type="match status" value="1"/>
</dbReference>
<proteinExistence type="predicted"/>
<accession>A0ABQ4BT96</accession>
<evidence type="ECO:0000313" key="3">
    <source>
        <dbReference type="Proteomes" id="UP000624709"/>
    </source>
</evidence>
<evidence type="ECO:0000259" key="1">
    <source>
        <dbReference type="Pfam" id="PF00144"/>
    </source>
</evidence>
<dbReference type="Proteomes" id="UP000624709">
    <property type="component" value="Unassembled WGS sequence"/>
</dbReference>
<organism evidence="2 3">
    <name type="scientific">Actinoplanes palleronii</name>
    <dbReference type="NCBI Taxonomy" id="113570"/>
    <lineage>
        <taxon>Bacteria</taxon>
        <taxon>Bacillati</taxon>
        <taxon>Actinomycetota</taxon>
        <taxon>Actinomycetes</taxon>
        <taxon>Micromonosporales</taxon>
        <taxon>Micromonosporaceae</taxon>
        <taxon>Actinoplanes</taxon>
    </lineage>
</organism>